<dbReference type="PANTHER" id="PTHR31088">
    <property type="entry name" value="MEMBRANE-ASSOCIATED PROTEIN VIPP1, CHLOROPLASTIC"/>
    <property type="match status" value="1"/>
</dbReference>
<organism evidence="4 5">
    <name type="scientific">Candidatus Hydrogenisulfobacillus filiaventi</name>
    <dbReference type="NCBI Taxonomy" id="2707344"/>
    <lineage>
        <taxon>Bacteria</taxon>
        <taxon>Bacillati</taxon>
        <taxon>Bacillota</taxon>
        <taxon>Clostridia</taxon>
        <taxon>Eubacteriales</taxon>
        <taxon>Clostridiales Family XVII. Incertae Sedis</taxon>
        <taxon>Candidatus Hydrogenisulfobacillus</taxon>
    </lineage>
</organism>
<reference evidence="4 5" key="1">
    <citation type="submission" date="2020-02" db="EMBL/GenBank/DDBJ databases">
        <authorList>
            <person name="Hogendoorn C."/>
        </authorList>
    </citation>
    <scope>NUCLEOTIDE SEQUENCE [LARGE SCALE GENOMIC DNA]</scope>
    <source>
        <strain evidence="4">R501</strain>
    </source>
</reference>
<evidence type="ECO:0000256" key="2">
    <source>
        <dbReference type="SAM" id="Coils"/>
    </source>
</evidence>
<keyword evidence="2" id="KW-0175">Coiled coil</keyword>
<feature type="coiled-coil region" evidence="2">
    <location>
        <begin position="163"/>
        <end position="190"/>
    </location>
</feature>
<sequence>MGLLSRVSTIFKSKVNSVLDRAEDPRETLEYSYQRQVEQLQNVRRGVAEVVTSKKRVELELAKLEALAKQYDDDARDAVAAGRDDLATAALTRKQGVTAQIESLKSQVADLEKEEARLLDLQEKLRVQVETFRTKKEVVKAQYAAAQAQVRIGEATTGLGEEMEDVNLALERAQERTEALRARASAIEELSTVKTAAALEAPSTGDDIRDELNRMKSGNSVSEELARLKAEMGKGQLPPAGGEPESGQ</sequence>
<dbReference type="Proteomes" id="UP000503399">
    <property type="component" value="Chromosome"/>
</dbReference>
<dbReference type="AlphaFoldDB" id="A0A6F8ZJU2"/>
<name>A0A6F8ZJU2_9FIRM</name>
<feature type="coiled-coil region" evidence="2">
    <location>
        <begin position="54"/>
        <end position="131"/>
    </location>
</feature>
<evidence type="ECO:0000313" key="5">
    <source>
        <dbReference type="Proteomes" id="UP000503399"/>
    </source>
</evidence>
<dbReference type="Pfam" id="PF04012">
    <property type="entry name" value="PspA_IM30"/>
    <property type="match status" value="1"/>
</dbReference>
<evidence type="ECO:0000256" key="1">
    <source>
        <dbReference type="ARBA" id="ARBA00043985"/>
    </source>
</evidence>
<evidence type="ECO:0000313" key="4">
    <source>
        <dbReference type="EMBL" id="CAB1130151.1"/>
    </source>
</evidence>
<dbReference type="PANTHER" id="PTHR31088:SF6">
    <property type="entry name" value="PHAGE SHOCK PROTEIN A"/>
    <property type="match status" value="1"/>
</dbReference>
<dbReference type="EMBL" id="LR778114">
    <property type="protein sequence ID" value="CAB1130151.1"/>
    <property type="molecule type" value="Genomic_DNA"/>
</dbReference>
<dbReference type="InterPro" id="IPR007157">
    <property type="entry name" value="PspA_VIPP1"/>
</dbReference>
<keyword evidence="5" id="KW-1185">Reference proteome</keyword>
<evidence type="ECO:0000256" key="3">
    <source>
        <dbReference type="SAM" id="MobiDB-lite"/>
    </source>
</evidence>
<feature type="region of interest" description="Disordered" evidence="3">
    <location>
        <begin position="201"/>
        <end position="220"/>
    </location>
</feature>
<dbReference type="KEGG" id="hfv:R50_2662"/>
<comment type="similarity">
    <text evidence="1">Belongs to the PspA/Vipp/IM30 family.</text>
</comment>
<proteinExistence type="inferred from homology"/>
<accession>A0A6F8ZJU2</accession>
<gene>
    <name evidence="4" type="ORF">R50_2662</name>
</gene>
<protein>
    <submittedName>
        <fullName evidence="4">PspA/IM30 family protein</fullName>
    </submittedName>
</protein>